<sequence length="116" mass="13346">MERSDVYNGLKERETSSIDELKPQIKSLKGISEVFKALSDDSRSKIIYMLSKKELCVGDIAYILDMNLQAVSYHLKMLKSQDIIKSRRDGKMIYYSLADDYISNLIELVAQYRLGV</sequence>
<keyword evidence="2" id="KW-0238">DNA-binding</keyword>
<accession>A0A5D8Q7U1</accession>
<dbReference type="InterPro" id="IPR001845">
    <property type="entry name" value="HTH_ArsR_DNA-bd_dom"/>
</dbReference>
<feature type="domain" description="HTH arsR-type" evidence="4">
    <location>
        <begin position="23"/>
        <end position="116"/>
    </location>
</feature>
<dbReference type="SMART" id="SM00418">
    <property type="entry name" value="HTH_ARSR"/>
    <property type="match status" value="1"/>
</dbReference>
<dbReference type="InterPro" id="IPR036388">
    <property type="entry name" value="WH-like_DNA-bd_sf"/>
</dbReference>
<dbReference type="NCBIfam" id="NF033788">
    <property type="entry name" value="HTH_metalloreg"/>
    <property type="match status" value="1"/>
</dbReference>
<keyword evidence="6" id="KW-1185">Reference proteome</keyword>
<protein>
    <submittedName>
        <fullName evidence="5">Winged helix-turn-helix transcriptional regulator</fullName>
    </submittedName>
</protein>
<dbReference type="Proteomes" id="UP000322976">
    <property type="component" value="Unassembled WGS sequence"/>
</dbReference>
<gene>
    <name evidence="5" type="ORF">FWJ32_12365</name>
</gene>
<evidence type="ECO:0000259" key="4">
    <source>
        <dbReference type="PROSITE" id="PS50987"/>
    </source>
</evidence>
<dbReference type="InterPro" id="IPR051011">
    <property type="entry name" value="Metal_resp_trans_reg"/>
</dbReference>
<dbReference type="CDD" id="cd00090">
    <property type="entry name" value="HTH_ARSR"/>
    <property type="match status" value="1"/>
</dbReference>
<keyword evidence="3" id="KW-0804">Transcription</keyword>
<dbReference type="GO" id="GO:0003700">
    <property type="term" value="F:DNA-binding transcription factor activity"/>
    <property type="evidence" value="ECO:0007669"/>
    <property type="project" value="InterPro"/>
</dbReference>
<dbReference type="Pfam" id="PF01022">
    <property type="entry name" value="HTH_5"/>
    <property type="match status" value="1"/>
</dbReference>
<dbReference type="RefSeq" id="WP_149546276.1">
    <property type="nucleotide sequence ID" value="NZ_VTPS01000026.1"/>
</dbReference>
<dbReference type="GO" id="GO:0003677">
    <property type="term" value="F:DNA binding"/>
    <property type="evidence" value="ECO:0007669"/>
    <property type="project" value="UniProtKB-KW"/>
</dbReference>
<dbReference type="PROSITE" id="PS50987">
    <property type="entry name" value="HTH_ARSR_2"/>
    <property type="match status" value="1"/>
</dbReference>
<name>A0A5D8Q7U1_9THEO</name>
<dbReference type="AlphaFoldDB" id="A0A5D8Q7U1"/>
<dbReference type="EMBL" id="VTPS01000026">
    <property type="protein sequence ID" value="TZE80700.1"/>
    <property type="molecule type" value="Genomic_DNA"/>
</dbReference>
<dbReference type="Gene3D" id="1.10.10.10">
    <property type="entry name" value="Winged helix-like DNA-binding domain superfamily/Winged helix DNA-binding domain"/>
    <property type="match status" value="1"/>
</dbReference>
<evidence type="ECO:0000256" key="3">
    <source>
        <dbReference type="ARBA" id="ARBA00023163"/>
    </source>
</evidence>
<dbReference type="InterPro" id="IPR011991">
    <property type="entry name" value="ArsR-like_HTH"/>
</dbReference>
<reference evidence="5 6" key="1">
    <citation type="submission" date="2019-08" db="EMBL/GenBank/DDBJ databases">
        <title>Calorimonas adulescens gen. nov., sp. nov., an anaerobic thermophilic bacterium from Sakhalin hot spring.</title>
        <authorList>
            <person name="Khomyakova M.A."/>
            <person name="Merkel A.Y."/>
            <person name="Novikov A."/>
            <person name="Bonch-Osmolovskaya E.A."/>
            <person name="Slobodkin A.I."/>
        </authorList>
    </citation>
    <scope>NUCLEOTIDE SEQUENCE [LARGE SCALE GENOMIC DNA]</scope>
    <source>
        <strain evidence="5 6">A05MB</strain>
    </source>
</reference>
<evidence type="ECO:0000313" key="6">
    <source>
        <dbReference type="Proteomes" id="UP000322976"/>
    </source>
</evidence>
<evidence type="ECO:0000313" key="5">
    <source>
        <dbReference type="EMBL" id="TZE80700.1"/>
    </source>
</evidence>
<evidence type="ECO:0000256" key="2">
    <source>
        <dbReference type="ARBA" id="ARBA00023125"/>
    </source>
</evidence>
<dbReference type="SUPFAM" id="SSF46785">
    <property type="entry name" value="Winged helix' DNA-binding domain"/>
    <property type="match status" value="1"/>
</dbReference>
<comment type="caution">
    <text evidence="5">The sequence shown here is derived from an EMBL/GenBank/DDBJ whole genome shotgun (WGS) entry which is preliminary data.</text>
</comment>
<dbReference type="PRINTS" id="PR00778">
    <property type="entry name" value="HTHARSR"/>
</dbReference>
<proteinExistence type="predicted"/>
<dbReference type="PANTHER" id="PTHR43132">
    <property type="entry name" value="ARSENICAL RESISTANCE OPERON REPRESSOR ARSR-RELATED"/>
    <property type="match status" value="1"/>
</dbReference>
<keyword evidence="1" id="KW-0805">Transcription regulation</keyword>
<dbReference type="PANTHER" id="PTHR43132:SF6">
    <property type="entry name" value="HTH-TYPE TRANSCRIPTIONAL REPRESSOR CZRA"/>
    <property type="match status" value="1"/>
</dbReference>
<organism evidence="5 6">
    <name type="scientific">Calorimonas adulescens</name>
    <dbReference type="NCBI Taxonomy" id="2606906"/>
    <lineage>
        <taxon>Bacteria</taxon>
        <taxon>Bacillati</taxon>
        <taxon>Bacillota</taxon>
        <taxon>Clostridia</taxon>
        <taxon>Thermoanaerobacterales</taxon>
        <taxon>Thermoanaerobacteraceae</taxon>
        <taxon>Calorimonas</taxon>
    </lineage>
</organism>
<evidence type="ECO:0000256" key="1">
    <source>
        <dbReference type="ARBA" id="ARBA00023015"/>
    </source>
</evidence>
<dbReference type="InterPro" id="IPR036390">
    <property type="entry name" value="WH_DNA-bd_sf"/>
</dbReference>